<keyword evidence="1" id="KW-0732">Signal</keyword>
<sequence length="182" mass="20948">MDNSHCETLLRLSAFAILELVDGITAVVAERTEDNEAYINATPDVLPHQLVRILPRNFCVYLQRHRERLDYTFSNEEIENIGPQHKVLCDLYRRQPDVKSSIDSFNDSAAYRDAWIGLHNMYPLLEKFVGGLATIFPGTSTVESDFSVVKYEKNKNRMTLTNASLEGILRAKQYRRMHNLKV</sequence>
<proteinExistence type="predicted"/>
<evidence type="ECO:0008006" key="4">
    <source>
        <dbReference type="Google" id="ProtNLM"/>
    </source>
</evidence>
<gene>
    <name evidence="2" type="ORF">CSSPJE1EN2_LOCUS20666</name>
</gene>
<protein>
    <recommendedName>
        <fullName evidence="4">HAT C-terminal dimerisation domain-containing protein</fullName>
    </recommendedName>
</protein>
<dbReference type="EMBL" id="OZ023707">
    <property type="protein sequence ID" value="CAK9879059.1"/>
    <property type="molecule type" value="Genomic_DNA"/>
</dbReference>
<keyword evidence="3" id="KW-1185">Reference proteome</keyword>
<reference evidence="2" key="1">
    <citation type="submission" date="2024-03" db="EMBL/GenBank/DDBJ databases">
        <authorList>
            <consortium name="ELIXIR-Norway"/>
            <consortium name="Elixir Norway"/>
        </authorList>
    </citation>
    <scope>NUCLEOTIDE SEQUENCE</scope>
</reference>
<evidence type="ECO:0000256" key="1">
    <source>
        <dbReference type="SAM" id="SignalP"/>
    </source>
</evidence>
<dbReference type="PANTHER" id="PTHR37067">
    <property type="entry name" value="PX DOMAIN-CONTAINING PROTEIN"/>
    <property type="match status" value="1"/>
</dbReference>
<name>A0ABP1BS53_9BRYO</name>
<evidence type="ECO:0000313" key="2">
    <source>
        <dbReference type="EMBL" id="CAK9879059.1"/>
    </source>
</evidence>
<feature type="chain" id="PRO_5046455566" description="HAT C-terminal dimerisation domain-containing protein" evidence="1">
    <location>
        <begin position="27"/>
        <end position="182"/>
    </location>
</feature>
<organism evidence="2 3">
    <name type="scientific">Sphagnum jensenii</name>
    <dbReference type="NCBI Taxonomy" id="128206"/>
    <lineage>
        <taxon>Eukaryota</taxon>
        <taxon>Viridiplantae</taxon>
        <taxon>Streptophyta</taxon>
        <taxon>Embryophyta</taxon>
        <taxon>Bryophyta</taxon>
        <taxon>Sphagnophytina</taxon>
        <taxon>Sphagnopsida</taxon>
        <taxon>Sphagnales</taxon>
        <taxon>Sphagnaceae</taxon>
        <taxon>Sphagnum</taxon>
    </lineage>
</organism>
<accession>A0ABP1BS53</accession>
<dbReference type="Proteomes" id="UP001497522">
    <property type="component" value="Chromosome 6"/>
</dbReference>
<dbReference type="PANTHER" id="PTHR37067:SF3">
    <property type="entry name" value="PX DOMAIN-CONTAINING PROTEIN"/>
    <property type="match status" value="1"/>
</dbReference>
<feature type="signal peptide" evidence="1">
    <location>
        <begin position="1"/>
        <end position="26"/>
    </location>
</feature>
<evidence type="ECO:0000313" key="3">
    <source>
        <dbReference type="Proteomes" id="UP001497522"/>
    </source>
</evidence>